<keyword evidence="8 11" id="KW-1133">Transmembrane helix</keyword>
<dbReference type="InterPro" id="IPR050736">
    <property type="entry name" value="Sensor_HK_Regulatory"/>
</dbReference>
<dbReference type="CDD" id="cd06225">
    <property type="entry name" value="HAMP"/>
    <property type="match status" value="1"/>
</dbReference>
<dbReference type="InterPro" id="IPR036890">
    <property type="entry name" value="HATPase_C_sf"/>
</dbReference>
<dbReference type="InterPro" id="IPR003660">
    <property type="entry name" value="HAMP_dom"/>
</dbReference>
<dbReference type="PANTHER" id="PTHR43711">
    <property type="entry name" value="TWO-COMPONENT HISTIDINE KINASE"/>
    <property type="match status" value="1"/>
</dbReference>
<name>A0ABV1JG05_9ACTN</name>
<dbReference type="EMBL" id="JBBNOP010000011">
    <property type="protein sequence ID" value="MEQ3363770.1"/>
    <property type="molecule type" value="Genomic_DNA"/>
</dbReference>
<gene>
    <name evidence="14" type="ORF">AAA083_12365</name>
</gene>
<dbReference type="SMART" id="SM00304">
    <property type="entry name" value="HAMP"/>
    <property type="match status" value="1"/>
</dbReference>
<dbReference type="Pfam" id="PF00672">
    <property type="entry name" value="HAMP"/>
    <property type="match status" value="1"/>
</dbReference>
<dbReference type="Gene3D" id="3.30.565.10">
    <property type="entry name" value="Histidine kinase-like ATPase, C-terminal domain"/>
    <property type="match status" value="1"/>
</dbReference>
<dbReference type="InterPro" id="IPR003594">
    <property type="entry name" value="HATPase_dom"/>
</dbReference>
<dbReference type="InterPro" id="IPR036097">
    <property type="entry name" value="HisK_dim/P_sf"/>
</dbReference>
<organism evidence="14 15">
    <name type="scientific">Raoultibacter massiliensis</name>
    <dbReference type="NCBI Taxonomy" id="1852371"/>
    <lineage>
        <taxon>Bacteria</taxon>
        <taxon>Bacillati</taxon>
        <taxon>Actinomycetota</taxon>
        <taxon>Coriobacteriia</taxon>
        <taxon>Eggerthellales</taxon>
        <taxon>Eggerthellaceae</taxon>
        <taxon>Raoultibacter</taxon>
    </lineage>
</organism>
<protein>
    <recommendedName>
        <fullName evidence="3">histidine kinase</fullName>
        <ecNumber evidence="3">2.7.13.3</ecNumber>
    </recommendedName>
</protein>
<feature type="domain" description="HAMP" evidence="13">
    <location>
        <begin position="269"/>
        <end position="321"/>
    </location>
</feature>
<dbReference type="SUPFAM" id="SSF47384">
    <property type="entry name" value="Homodimeric domain of signal transducing histidine kinase"/>
    <property type="match status" value="1"/>
</dbReference>
<keyword evidence="7 14" id="KW-0418">Kinase</keyword>
<keyword evidence="5" id="KW-0808">Transferase</keyword>
<evidence type="ECO:0000256" key="11">
    <source>
        <dbReference type="SAM" id="Phobius"/>
    </source>
</evidence>
<evidence type="ECO:0000256" key="1">
    <source>
        <dbReference type="ARBA" id="ARBA00000085"/>
    </source>
</evidence>
<comment type="subcellular location">
    <subcellularLocation>
        <location evidence="2">Cell membrane</location>
    </subcellularLocation>
</comment>
<dbReference type="PRINTS" id="PR00344">
    <property type="entry name" value="BCTRLSENSOR"/>
</dbReference>
<dbReference type="GO" id="GO:0016301">
    <property type="term" value="F:kinase activity"/>
    <property type="evidence" value="ECO:0007669"/>
    <property type="project" value="UniProtKB-KW"/>
</dbReference>
<dbReference type="InterPro" id="IPR005467">
    <property type="entry name" value="His_kinase_dom"/>
</dbReference>
<keyword evidence="6 11" id="KW-0812">Transmembrane</keyword>
<dbReference type="SUPFAM" id="SSF55874">
    <property type="entry name" value="ATPase domain of HSP90 chaperone/DNA topoisomerase II/histidine kinase"/>
    <property type="match status" value="1"/>
</dbReference>
<keyword evidence="9" id="KW-0902">Two-component regulatory system</keyword>
<comment type="caution">
    <text evidence="14">The sequence shown here is derived from an EMBL/GenBank/DDBJ whole genome shotgun (WGS) entry which is preliminary data.</text>
</comment>
<dbReference type="Gene3D" id="1.10.287.130">
    <property type="match status" value="1"/>
</dbReference>
<evidence type="ECO:0000256" key="2">
    <source>
        <dbReference type="ARBA" id="ARBA00004236"/>
    </source>
</evidence>
<dbReference type="CDD" id="cd00082">
    <property type="entry name" value="HisKA"/>
    <property type="match status" value="1"/>
</dbReference>
<dbReference type="SMART" id="SM00387">
    <property type="entry name" value="HATPase_c"/>
    <property type="match status" value="1"/>
</dbReference>
<evidence type="ECO:0000256" key="6">
    <source>
        <dbReference type="ARBA" id="ARBA00022692"/>
    </source>
</evidence>
<evidence type="ECO:0000256" key="8">
    <source>
        <dbReference type="ARBA" id="ARBA00022989"/>
    </source>
</evidence>
<dbReference type="InterPro" id="IPR004358">
    <property type="entry name" value="Sig_transdc_His_kin-like_C"/>
</dbReference>
<evidence type="ECO:0000256" key="3">
    <source>
        <dbReference type="ARBA" id="ARBA00012438"/>
    </source>
</evidence>
<dbReference type="SUPFAM" id="SSF158472">
    <property type="entry name" value="HAMP domain-like"/>
    <property type="match status" value="1"/>
</dbReference>
<keyword evidence="4" id="KW-0597">Phosphoprotein</keyword>
<evidence type="ECO:0000313" key="14">
    <source>
        <dbReference type="EMBL" id="MEQ3363770.1"/>
    </source>
</evidence>
<evidence type="ECO:0000256" key="5">
    <source>
        <dbReference type="ARBA" id="ARBA00022679"/>
    </source>
</evidence>
<dbReference type="EC" id="2.7.13.3" evidence="3"/>
<dbReference type="Pfam" id="PF02518">
    <property type="entry name" value="HATPase_c"/>
    <property type="match status" value="1"/>
</dbReference>
<dbReference type="PROSITE" id="PS50109">
    <property type="entry name" value="HIS_KIN"/>
    <property type="match status" value="1"/>
</dbReference>
<keyword evidence="11" id="KW-0472">Membrane</keyword>
<feature type="domain" description="Histidine kinase" evidence="12">
    <location>
        <begin position="329"/>
        <end position="543"/>
    </location>
</feature>
<dbReference type="Proteomes" id="UP001487305">
    <property type="component" value="Unassembled WGS sequence"/>
</dbReference>
<reference evidence="14 15" key="1">
    <citation type="submission" date="2024-04" db="EMBL/GenBank/DDBJ databases">
        <title>Human intestinal bacterial collection.</title>
        <authorList>
            <person name="Pauvert C."/>
            <person name="Hitch T.C.A."/>
            <person name="Clavel T."/>
        </authorList>
    </citation>
    <scope>NUCLEOTIDE SEQUENCE [LARGE SCALE GENOMIC DNA]</scope>
    <source>
        <strain evidence="14 15">CLA-KB-H42</strain>
    </source>
</reference>
<evidence type="ECO:0000259" key="13">
    <source>
        <dbReference type="PROSITE" id="PS50885"/>
    </source>
</evidence>
<feature type="region of interest" description="Disordered" evidence="10">
    <location>
        <begin position="130"/>
        <end position="192"/>
    </location>
</feature>
<feature type="transmembrane region" description="Helical" evidence="11">
    <location>
        <begin position="30"/>
        <end position="53"/>
    </location>
</feature>
<feature type="transmembrane region" description="Helical" evidence="11">
    <location>
        <begin position="248"/>
        <end position="268"/>
    </location>
</feature>
<evidence type="ECO:0000313" key="15">
    <source>
        <dbReference type="Proteomes" id="UP001487305"/>
    </source>
</evidence>
<comment type="catalytic activity">
    <reaction evidence="1">
        <text>ATP + protein L-histidine = ADP + protein N-phospho-L-histidine.</text>
        <dbReference type="EC" id="2.7.13.3"/>
    </reaction>
</comment>
<feature type="compositionally biased region" description="Polar residues" evidence="10">
    <location>
        <begin position="130"/>
        <end position="146"/>
    </location>
</feature>
<dbReference type="PANTHER" id="PTHR43711:SF1">
    <property type="entry name" value="HISTIDINE KINASE 1"/>
    <property type="match status" value="1"/>
</dbReference>
<evidence type="ECO:0000256" key="10">
    <source>
        <dbReference type="SAM" id="MobiDB-lite"/>
    </source>
</evidence>
<dbReference type="Pfam" id="PF00512">
    <property type="entry name" value="HisKA"/>
    <property type="match status" value="1"/>
</dbReference>
<dbReference type="SMART" id="SM00388">
    <property type="entry name" value="HisKA"/>
    <property type="match status" value="1"/>
</dbReference>
<evidence type="ECO:0000256" key="9">
    <source>
        <dbReference type="ARBA" id="ARBA00023012"/>
    </source>
</evidence>
<dbReference type="PROSITE" id="PS50885">
    <property type="entry name" value="HAMP"/>
    <property type="match status" value="1"/>
</dbReference>
<keyword evidence="15" id="KW-1185">Reference proteome</keyword>
<feature type="compositionally biased region" description="Low complexity" evidence="10">
    <location>
        <begin position="176"/>
        <end position="192"/>
    </location>
</feature>
<dbReference type="InterPro" id="IPR003661">
    <property type="entry name" value="HisK_dim/P_dom"/>
</dbReference>
<evidence type="ECO:0000259" key="12">
    <source>
        <dbReference type="PROSITE" id="PS50109"/>
    </source>
</evidence>
<evidence type="ECO:0000256" key="4">
    <source>
        <dbReference type="ARBA" id="ARBA00022553"/>
    </source>
</evidence>
<sequence length="563" mass="61133">MVKRDNIAADPDGGATRPRFWSNLTYTTRLTVSFAAIAAMTALVAIGVLSFVWEQHFQAYTEANLKNTASSIASGVARQYAEHGGYYDPDGSVNNEVTSSARYVYENSKGVGIVVYDTVNHQTIWDSTLIDTSSDEGGNSDGQAQVPTGVDSDAQSGDVPADDQAAGGTPQGDATDAASGEQASGQADQGADAKTNILKQSLKPSDNYVEVPIKVDNEKIGSVSVWVYGSNTLLLPQDVEFREKSYQAMFFAAAIAIILALCIGFLFARNLVRPINRMTKTAKAIKEGDMSARTEMHGDDEISRLGETFDEMAESVEKDRELERRLTTDVAHELRTPLMAIQSTVEAMVDGVFEADTERLETVNSEVQRLSRLVDALLKLSRLENRSTPMKEEVVDVGSLIAGIVSTHDAFVNDSGLSMEFHAQPGVYVYGDADMIRQATANLISNAVRYTPEGGHITVNVKKGDIMASIAVKDTGIGLSPEEAKMVFSRFWRADAGRNRESGGLGVGLAVVKEIVDRHGGWVHVEGKPNEGATFTIYIPLYDENRVKNRAKNKEKSKSRPKK</sequence>
<dbReference type="Gene3D" id="6.10.340.10">
    <property type="match status" value="1"/>
</dbReference>
<accession>A0ABV1JG05</accession>
<proteinExistence type="predicted"/>
<evidence type="ECO:0000256" key="7">
    <source>
        <dbReference type="ARBA" id="ARBA00022777"/>
    </source>
</evidence>